<feature type="repeat" description="RCC1" evidence="3">
    <location>
        <begin position="522"/>
        <end position="575"/>
    </location>
</feature>
<dbReference type="PROSITE" id="PS00625">
    <property type="entry name" value="RCC1_1"/>
    <property type="match status" value="1"/>
</dbReference>
<name>A0A9Q5HR70_SANBA</name>
<evidence type="ECO:0000256" key="3">
    <source>
        <dbReference type="PROSITE-ProRule" id="PRU00235"/>
    </source>
</evidence>
<gene>
    <name evidence="6" type="ORF">A7U60_g8479</name>
</gene>
<accession>A0A9Q5HR70</accession>
<feature type="repeat" description="RCC1" evidence="3">
    <location>
        <begin position="148"/>
        <end position="212"/>
    </location>
</feature>
<evidence type="ECO:0000313" key="6">
    <source>
        <dbReference type="EMBL" id="OCB84493.1"/>
    </source>
</evidence>
<feature type="repeat" description="RCC1" evidence="3">
    <location>
        <begin position="395"/>
        <end position="456"/>
    </location>
</feature>
<dbReference type="InterPro" id="IPR058923">
    <property type="entry name" value="RCC1-like_dom"/>
</dbReference>
<reference evidence="6" key="1">
    <citation type="submission" date="2016-06" db="EMBL/GenBank/DDBJ databases">
        <title>Draft Genome sequence of the fungus Inonotus baumii.</title>
        <authorList>
            <person name="Zhu H."/>
            <person name="Lin W."/>
        </authorList>
    </citation>
    <scope>NUCLEOTIDE SEQUENCE</scope>
    <source>
        <strain evidence="6">821</strain>
    </source>
</reference>
<feature type="repeat" description="RCC1" evidence="3">
    <location>
        <begin position="338"/>
        <end position="394"/>
    </location>
</feature>
<dbReference type="InterPro" id="IPR051553">
    <property type="entry name" value="Ran_GTPase-activating"/>
</dbReference>
<dbReference type="PROSITE" id="PS50012">
    <property type="entry name" value="RCC1_3"/>
    <property type="match status" value="6"/>
</dbReference>
<dbReference type="Pfam" id="PF25390">
    <property type="entry name" value="WD40_RLD"/>
    <property type="match status" value="1"/>
</dbReference>
<dbReference type="PROSITE" id="PS00626">
    <property type="entry name" value="RCC1_2"/>
    <property type="match status" value="2"/>
</dbReference>
<evidence type="ECO:0000256" key="2">
    <source>
        <dbReference type="ARBA" id="ARBA00022737"/>
    </source>
</evidence>
<dbReference type="GO" id="GO:0005737">
    <property type="term" value="C:cytoplasm"/>
    <property type="evidence" value="ECO:0007669"/>
    <property type="project" value="TreeGrafter"/>
</dbReference>
<keyword evidence="7" id="KW-1185">Reference proteome</keyword>
<dbReference type="PANTHER" id="PTHR45982:SF1">
    <property type="entry name" value="REGULATOR OF CHROMOSOME CONDENSATION"/>
    <property type="match status" value="1"/>
</dbReference>
<keyword evidence="2" id="KW-0677">Repeat</keyword>
<dbReference type="Gene3D" id="2.130.10.30">
    <property type="entry name" value="Regulator of chromosome condensation 1/beta-lactamase-inhibitor protein II"/>
    <property type="match status" value="1"/>
</dbReference>
<dbReference type="PANTHER" id="PTHR45982">
    <property type="entry name" value="REGULATOR OF CHROMOSOME CONDENSATION"/>
    <property type="match status" value="1"/>
</dbReference>
<dbReference type="InterPro" id="IPR009091">
    <property type="entry name" value="RCC1/BLIP-II"/>
</dbReference>
<dbReference type="EMBL" id="LNZH02000215">
    <property type="protein sequence ID" value="OCB84493.1"/>
    <property type="molecule type" value="Genomic_DNA"/>
</dbReference>
<dbReference type="AlphaFoldDB" id="A0A9Q5HR70"/>
<feature type="repeat" description="RCC1" evidence="3">
    <location>
        <begin position="282"/>
        <end position="337"/>
    </location>
</feature>
<dbReference type="SUPFAM" id="SSF50985">
    <property type="entry name" value="RCC1/BLIP-II"/>
    <property type="match status" value="1"/>
</dbReference>
<evidence type="ECO:0000256" key="1">
    <source>
        <dbReference type="ARBA" id="ARBA00022658"/>
    </source>
</evidence>
<feature type="region of interest" description="Disordered" evidence="4">
    <location>
        <begin position="1"/>
        <end position="145"/>
    </location>
</feature>
<evidence type="ECO:0000313" key="7">
    <source>
        <dbReference type="Proteomes" id="UP000757232"/>
    </source>
</evidence>
<evidence type="ECO:0000256" key="4">
    <source>
        <dbReference type="SAM" id="MobiDB-lite"/>
    </source>
</evidence>
<feature type="repeat" description="RCC1" evidence="3">
    <location>
        <begin position="457"/>
        <end position="521"/>
    </location>
</feature>
<proteinExistence type="predicted"/>
<protein>
    <submittedName>
        <fullName evidence="6">Rcc1/blip-II</fullName>
    </submittedName>
</protein>
<dbReference type="InterPro" id="IPR000408">
    <property type="entry name" value="Reg_chr_condens"/>
</dbReference>
<sequence length="580" mass="61686">MAATTTLTRRSSRSKVEPTANGKPNRTNKAASAKSKANGAQKKRPATPEPEDSEEEQSQQPTKRARSAKLERESSSGSTDEEVREINKGLKNAALETGKNGAEEKKKSTRRPKKDTKATDAKSTTVKKTARTITNPLPTPPEHSRPANQLFVWGAGNFGQFGMGPAHLGEFDKPKKNIWIEKKIEEGAFGGEEAGIESIAAGGLHTMFIDEKGTIWSCGVNDDAALGRVTKDLPNPEKEGETIDIDTLTSFPYPLQTLVDEGFRAVSIAAGDSICTAISDQGELRVWGSFRANEGSLGFSNGSKFQFLPAPILNLPKDEKVASVAAGNNHLVVLTTFGNIYTWGAGEQGQLGRKIIERRKIHGTTPEKVTLRSRSLRAVAIGAGNYASFAVDEKGGVWGWGLNNMGQIGTGHEDEGDNMVPQPQRIDVLSPEALGNGARITQIVGGEHHTLFLSSDGRVFACGRANGGQLGLPTDHAALKAEGSEGFVATPTRIPFPDSASEDPVVHISAGTHTNFAVTSAGALYAWGEGNQGELGIGDDMDAKTPTVVVRKEGGSWKAIAAECGGQHSLGLFRKKTAQT</sequence>
<evidence type="ECO:0000259" key="5">
    <source>
        <dbReference type="Pfam" id="PF25390"/>
    </source>
</evidence>
<dbReference type="PRINTS" id="PR00633">
    <property type="entry name" value="RCCNDNSATION"/>
</dbReference>
<feature type="domain" description="RCC1-like" evidence="5">
    <location>
        <begin position="149"/>
        <end position="570"/>
    </location>
</feature>
<dbReference type="OrthoDB" id="61110at2759"/>
<keyword evidence="1" id="KW-0344">Guanine-nucleotide releasing factor</keyword>
<feature type="compositionally biased region" description="Low complexity" evidence="4">
    <location>
        <begin position="28"/>
        <end position="40"/>
    </location>
</feature>
<comment type="caution">
    <text evidence="6">The sequence shown here is derived from an EMBL/GenBank/DDBJ whole genome shotgun (WGS) entry which is preliminary data.</text>
</comment>
<organism evidence="6 7">
    <name type="scientific">Sanghuangporus baumii</name>
    <name type="common">Phellinus baumii</name>
    <dbReference type="NCBI Taxonomy" id="108892"/>
    <lineage>
        <taxon>Eukaryota</taxon>
        <taxon>Fungi</taxon>
        <taxon>Dikarya</taxon>
        <taxon>Basidiomycota</taxon>
        <taxon>Agaricomycotina</taxon>
        <taxon>Agaricomycetes</taxon>
        <taxon>Hymenochaetales</taxon>
        <taxon>Hymenochaetaceae</taxon>
        <taxon>Sanghuangporus</taxon>
    </lineage>
</organism>
<dbReference type="GO" id="GO:0005085">
    <property type="term" value="F:guanyl-nucleotide exchange factor activity"/>
    <property type="evidence" value="ECO:0007669"/>
    <property type="project" value="TreeGrafter"/>
</dbReference>
<dbReference type="Proteomes" id="UP000757232">
    <property type="component" value="Unassembled WGS sequence"/>
</dbReference>